<dbReference type="OrthoDB" id="196717at2759"/>
<dbReference type="Proteomes" id="UP000310689">
    <property type="component" value="Unassembled WGS sequence"/>
</dbReference>
<feature type="transmembrane region" description="Helical" evidence="6">
    <location>
        <begin position="69"/>
        <end position="87"/>
    </location>
</feature>
<dbReference type="InterPro" id="IPR000462">
    <property type="entry name" value="CDP-OH_P_trans"/>
</dbReference>
<feature type="transmembrane region" description="Helical" evidence="6">
    <location>
        <begin position="238"/>
        <end position="255"/>
    </location>
</feature>
<keyword evidence="3 5" id="KW-0808">Transferase</keyword>
<dbReference type="Gene3D" id="1.20.120.1760">
    <property type="match status" value="1"/>
</dbReference>
<dbReference type="Pfam" id="PF01066">
    <property type="entry name" value="CDP-OH_P_transf"/>
    <property type="match status" value="1"/>
</dbReference>
<dbReference type="InterPro" id="IPR043130">
    <property type="entry name" value="CDP-OH_PTrfase_TM_dom"/>
</dbReference>
<dbReference type="GO" id="GO:0016020">
    <property type="term" value="C:membrane"/>
    <property type="evidence" value="ECO:0007669"/>
    <property type="project" value="UniProtKB-SubCell"/>
</dbReference>
<gene>
    <name evidence="7" type="ORF">E3P86_01873</name>
</gene>
<evidence type="ECO:0000313" key="7">
    <source>
        <dbReference type="EMBL" id="TIB38043.1"/>
    </source>
</evidence>
<evidence type="ECO:0000256" key="3">
    <source>
        <dbReference type="ARBA" id="ARBA00022679"/>
    </source>
</evidence>
<evidence type="ECO:0000256" key="5">
    <source>
        <dbReference type="RuleBase" id="RU003750"/>
    </source>
</evidence>
<dbReference type="PANTHER" id="PTHR10414">
    <property type="entry name" value="ETHANOLAMINEPHOSPHOTRANSFERASE"/>
    <property type="match status" value="1"/>
</dbReference>
<dbReference type="GO" id="GO:0016780">
    <property type="term" value="F:phosphotransferase activity, for other substituted phosphate groups"/>
    <property type="evidence" value="ECO:0007669"/>
    <property type="project" value="InterPro"/>
</dbReference>
<dbReference type="PROSITE" id="PS00379">
    <property type="entry name" value="CDP_ALCOHOL_P_TRANSF"/>
    <property type="match status" value="1"/>
</dbReference>
<evidence type="ECO:0000313" key="8">
    <source>
        <dbReference type="Proteomes" id="UP000310689"/>
    </source>
</evidence>
<organism evidence="7 8">
    <name type="scientific">Wallemia ichthyophaga</name>
    <dbReference type="NCBI Taxonomy" id="245174"/>
    <lineage>
        <taxon>Eukaryota</taxon>
        <taxon>Fungi</taxon>
        <taxon>Dikarya</taxon>
        <taxon>Basidiomycota</taxon>
        <taxon>Wallemiomycotina</taxon>
        <taxon>Wallemiomycetes</taxon>
        <taxon>Wallemiales</taxon>
        <taxon>Wallemiaceae</taxon>
        <taxon>Wallemia</taxon>
    </lineage>
</organism>
<comment type="similarity">
    <text evidence="2 5">Belongs to the CDP-alcohol phosphatidyltransferase class-I family.</text>
</comment>
<protein>
    <recommendedName>
        <fullName evidence="9">Choline/ethanolaminephosphotransferase</fullName>
    </recommendedName>
</protein>
<evidence type="ECO:0000256" key="1">
    <source>
        <dbReference type="ARBA" id="ARBA00004370"/>
    </source>
</evidence>
<evidence type="ECO:0000256" key="4">
    <source>
        <dbReference type="ARBA" id="ARBA00023136"/>
    </source>
</evidence>
<dbReference type="GO" id="GO:0008654">
    <property type="term" value="P:phospholipid biosynthetic process"/>
    <property type="evidence" value="ECO:0007669"/>
    <property type="project" value="InterPro"/>
</dbReference>
<keyword evidence="4 6" id="KW-0472">Membrane</keyword>
<dbReference type="InterPro" id="IPR014472">
    <property type="entry name" value="CHOPT"/>
</dbReference>
<keyword evidence="6" id="KW-0812">Transmembrane</keyword>
<keyword evidence="6" id="KW-1133">Transmembrane helix</keyword>
<feature type="transmembrane region" description="Helical" evidence="6">
    <location>
        <begin position="192"/>
        <end position="217"/>
    </location>
</feature>
<feature type="transmembrane region" description="Helical" evidence="6">
    <location>
        <begin position="305"/>
        <end position="328"/>
    </location>
</feature>
<feature type="transmembrane region" description="Helical" evidence="6">
    <location>
        <begin position="45"/>
        <end position="63"/>
    </location>
</feature>
<feature type="transmembrane region" description="Helical" evidence="6">
    <location>
        <begin position="370"/>
        <end position="391"/>
    </location>
</feature>
<dbReference type="AlphaFoldDB" id="A0A4T0KIR4"/>
<comment type="caution">
    <text evidence="7">The sequence shown here is derived from an EMBL/GenBank/DDBJ whole genome shotgun (WGS) entry which is preliminary data.</text>
</comment>
<reference evidence="7 8" key="1">
    <citation type="submission" date="2019-03" db="EMBL/GenBank/DDBJ databases">
        <title>Sequencing 23 genomes of Wallemia ichthyophaga.</title>
        <authorList>
            <person name="Gostincar C."/>
        </authorList>
    </citation>
    <scope>NUCLEOTIDE SEQUENCE [LARGE SCALE GENOMIC DNA]</scope>
    <source>
        <strain evidence="7 8">EXF-6200</strain>
    </source>
</reference>
<comment type="subcellular location">
    <subcellularLocation>
        <location evidence="1">Membrane</location>
    </subcellularLocation>
</comment>
<dbReference type="PIRSF" id="PIRSF015665">
    <property type="entry name" value="CHOPT"/>
    <property type="match status" value="1"/>
</dbReference>
<feature type="transmembrane region" description="Helical" evidence="6">
    <location>
        <begin position="275"/>
        <end position="293"/>
    </location>
</feature>
<proteinExistence type="inferred from homology"/>
<dbReference type="InterPro" id="IPR048254">
    <property type="entry name" value="CDP_ALCOHOL_P_TRANSF_CS"/>
</dbReference>
<evidence type="ECO:0000256" key="2">
    <source>
        <dbReference type="ARBA" id="ARBA00010441"/>
    </source>
</evidence>
<evidence type="ECO:0000256" key="6">
    <source>
        <dbReference type="SAM" id="Phobius"/>
    </source>
</evidence>
<evidence type="ECO:0008006" key="9">
    <source>
        <dbReference type="Google" id="ProtNLM"/>
    </source>
</evidence>
<sequence length="420" mass="46843">MTGSAIPETHLKNLHKYKYSGVDKSLCLVDTFSTRTGISVGIKRGMIFAYLTATPVVTFFPQYIAPNAITFSGLLIIIFNLATLLYYDGNFECSASNTCPPNWIYFTWAIGLFAYQSLDAIDGKQARRTGMAGPLGELFDHGCDALNTTLEVILSAAALNIGRGWWLILSQIATLANFYLSTWEEYHTGTLFLSVFSGPVEGIVIIVGLYALTGVYGPHIWSMSLKSYLGVNIQINELFMGFAGVGLLANIYTAYSNVDKKRKSRQDYPQSLSPLWGLLPFVYQTFVNVLWVCGPSSISFNKGTYVTPLLVFLIQWGLQFSHLVGLIILGHVAKIDFPKYLPSMFLTLLVAVDSHLPAPFLHSTEMSARYTLYTITLVNGLIWAYFAWFTVSDICDYLGIKCFKVLKRDEEGRWVKPKSL</sequence>
<dbReference type="PANTHER" id="PTHR10414:SF37">
    <property type="entry name" value="BB IN A BOXCAR, ISOFORM C"/>
    <property type="match status" value="1"/>
</dbReference>
<dbReference type="EMBL" id="SPOI01000077">
    <property type="protein sequence ID" value="TIB38043.1"/>
    <property type="molecule type" value="Genomic_DNA"/>
</dbReference>
<accession>A0A4T0KIR4</accession>
<name>A0A4T0KIR4_WALIC</name>